<accession>A0A448T4X8</accession>
<evidence type="ECO:0000313" key="1">
    <source>
        <dbReference type="EMBL" id="VEI74981.1"/>
    </source>
</evidence>
<sequence length="79" mass="8677">MKSQYKSPSQKYNQAFNSGEGNRLFVVAILSQLGIDFIEISGGNYESSATLPNPRLSAWKVLLKTLWENGKAGVRTGRG</sequence>
<dbReference type="AlphaFoldDB" id="A0A448T4X8"/>
<organism evidence="1 2">
    <name type="scientific">Mannheimia haemolytica</name>
    <name type="common">Pasteurella haemolytica</name>
    <dbReference type="NCBI Taxonomy" id="75985"/>
    <lineage>
        <taxon>Bacteria</taxon>
        <taxon>Pseudomonadati</taxon>
        <taxon>Pseudomonadota</taxon>
        <taxon>Gammaproteobacteria</taxon>
        <taxon>Pasteurellales</taxon>
        <taxon>Pasteurellaceae</taxon>
        <taxon>Mannheimia</taxon>
    </lineage>
</organism>
<reference evidence="1" key="1">
    <citation type="submission" date="2018-12" db="EMBL/GenBank/DDBJ databases">
        <authorList>
            <consortium name="Pathogen Informatics"/>
        </authorList>
    </citation>
    <scope>NUCLEOTIDE SEQUENCE [LARGE SCALE GENOMIC DNA]</scope>
    <source>
        <strain evidence="1">NCTC10643</strain>
    </source>
</reference>
<evidence type="ECO:0000313" key="2">
    <source>
        <dbReference type="Proteomes" id="UP000271188"/>
    </source>
</evidence>
<name>A0A448T4X8_MANHA</name>
<dbReference type="EMBL" id="LR134495">
    <property type="protein sequence ID" value="VEI74981.1"/>
    <property type="molecule type" value="Genomic_DNA"/>
</dbReference>
<dbReference type="RefSeq" id="WP_197720737.1">
    <property type="nucleotide sequence ID" value="NZ_LR134495.1"/>
</dbReference>
<dbReference type="Proteomes" id="UP000271188">
    <property type="component" value="Chromosome"/>
</dbReference>
<proteinExistence type="predicted"/>
<protein>
    <submittedName>
        <fullName evidence="1">Uncharacterized protein</fullName>
    </submittedName>
</protein>
<gene>
    <name evidence="1" type="ORF">NCTC10643_00322</name>
</gene>